<evidence type="ECO:0000256" key="3">
    <source>
        <dbReference type="ARBA" id="ARBA00011700"/>
    </source>
</evidence>
<feature type="transmembrane region" description="Helical" evidence="16">
    <location>
        <begin position="95"/>
        <end position="114"/>
    </location>
</feature>
<keyword evidence="8 16" id="KW-0472">Membrane</keyword>
<protein>
    <recommendedName>
        <fullName evidence="4">Cytochrome bo(3) ubiquinol oxidase subunit 3</fullName>
    </recommendedName>
    <alternativeName>
        <fullName evidence="12">Cytochrome o ubiquinol oxidase subunit 3</fullName>
    </alternativeName>
    <alternativeName>
        <fullName evidence="10">Oxidase bo(3) subunit 3</fullName>
    </alternativeName>
    <alternativeName>
        <fullName evidence="13">Ubiquinol oxidase polypeptide III</fullName>
    </alternativeName>
    <alternativeName>
        <fullName evidence="11">Ubiquinol oxidase subunit 3</fullName>
    </alternativeName>
</protein>
<dbReference type="FunFam" id="1.20.120.80:FF:000001">
    <property type="entry name" value="Cytochrome (Ubi)quinol oxidase subunit III"/>
    <property type="match status" value="1"/>
</dbReference>
<reference evidence="18 19" key="1">
    <citation type="submission" date="2020-08" db="EMBL/GenBank/DDBJ databases">
        <title>Genomic Encyclopedia of Type Strains, Phase IV (KMG-V): Genome sequencing to study the core and pangenomes of soil and plant-associated prokaryotes.</title>
        <authorList>
            <person name="Whitman W."/>
        </authorList>
    </citation>
    <scope>NUCLEOTIDE SEQUENCE [LARGE SCALE GENOMIC DNA]</scope>
    <source>
        <strain evidence="18 19">SEMIA 492</strain>
    </source>
</reference>
<accession>A0A7W7EMW1</accession>
<organism evidence="18 19">
    <name type="scientific">Rhizobium leucaenae</name>
    <dbReference type="NCBI Taxonomy" id="29450"/>
    <lineage>
        <taxon>Bacteria</taxon>
        <taxon>Pseudomonadati</taxon>
        <taxon>Pseudomonadota</taxon>
        <taxon>Alphaproteobacteria</taxon>
        <taxon>Hyphomicrobiales</taxon>
        <taxon>Rhizobiaceae</taxon>
        <taxon>Rhizobium/Agrobacterium group</taxon>
        <taxon>Rhizobium</taxon>
    </lineage>
</organism>
<dbReference type="GO" id="GO:0016491">
    <property type="term" value="F:oxidoreductase activity"/>
    <property type="evidence" value="ECO:0007669"/>
    <property type="project" value="UniProtKB-KW"/>
</dbReference>
<dbReference type="Pfam" id="PF00510">
    <property type="entry name" value="COX3"/>
    <property type="match status" value="1"/>
</dbReference>
<dbReference type="Gene3D" id="1.20.120.80">
    <property type="entry name" value="Cytochrome c oxidase, subunit III, four-helix bundle"/>
    <property type="match status" value="1"/>
</dbReference>
<feature type="region of interest" description="Disordered" evidence="15">
    <location>
        <begin position="21"/>
        <end position="41"/>
    </location>
</feature>
<evidence type="ECO:0000256" key="14">
    <source>
        <dbReference type="RuleBase" id="RU003376"/>
    </source>
</evidence>
<dbReference type="RefSeq" id="WP_028754158.1">
    <property type="nucleotide sequence ID" value="NZ_JACIIG010000017.1"/>
</dbReference>
<dbReference type="InterPro" id="IPR000298">
    <property type="entry name" value="Cyt_c_oxidase-like_su3"/>
</dbReference>
<gene>
    <name evidence="18" type="ORF">GGE60_005086</name>
</gene>
<evidence type="ECO:0000256" key="15">
    <source>
        <dbReference type="SAM" id="MobiDB-lite"/>
    </source>
</evidence>
<evidence type="ECO:0000313" key="19">
    <source>
        <dbReference type="Proteomes" id="UP000543836"/>
    </source>
</evidence>
<evidence type="ECO:0000256" key="5">
    <source>
        <dbReference type="ARBA" id="ARBA00022475"/>
    </source>
</evidence>
<feature type="transmembrane region" description="Helical" evidence="16">
    <location>
        <begin position="55"/>
        <end position="75"/>
    </location>
</feature>
<sequence length="231" mass="25484">MTDTGLPASVEAVRRIREDPHRLGHRAHGAEEPVEGAGHGTTGPAHKRIIVGYGFWIYLLSDIVLFSCFFAAFAVQRGATAGGPTIEQIVDIRRVALETAMLLLSSYTCMLSFAAANARNLWRTQIWLAITGLLGLVFVLLELQEFVELANKGFTPQRSGMLTSFFGLVGLHGLHVTLGGLWLATMMAQIQVKGFRREIMHRLICFNLFWHALDIVWVGIFTIVYLMGAGA</sequence>
<keyword evidence="7 16" id="KW-1133">Transmembrane helix</keyword>
<evidence type="ECO:0000256" key="2">
    <source>
        <dbReference type="ARBA" id="ARBA00010581"/>
    </source>
</evidence>
<dbReference type="Proteomes" id="UP000543836">
    <property type="component" value="Unassembled WGS sequence"/>
</dbReference>
<dbReference type="AlphaFoldDB" id="A0A7W7EMW1"/>
<evidence type="ECO:0000256" key="10">
    <source>
        <dbReference type="ARBA" id="ARBA00030072"/>
    </source>
</evidence>
<dbReference type="GO" id="GO:0005886">
    <property type="term" value="C:plasma membrane"/>
    <property type="evidence" value="ECO:0007669"/>
    <property type="project" value="UniProtKB-SubCell"/>
</dbReference>
<dbReference type="EMBL" id="JACIIG010000017">
    <property type="protein sequence ID" value="MBB4570929.1"/>
    <property type="molecule type" value="Genomic_DNA"/>
</dbReference>
<dbReference type="PROSITE" id="PS50253">
    <property type="entry name" value="COX3"/>
    <property type="match status" value="1"/>
</dbReference>
<evidence type="ECO:0000259" key="17">
    <source>
        <dbReference type="PROSITE" id="PS50253"/>
    </source>
</evidence>
<evidence type="ECO:0000256" key="1">
    <source>
        <dbReference type="ARBA" id="ARBA00004651"/>
    </source>
</evidence>
<feature type="domain" description="Heme-copper oxidase subunit III family profile" evidence="17">
    <location>
        <begin position="53"/>
        <end position="229"/>
    </location>
</feature>
<dbReference type="GO" id="GO:0019646">
    <property type="term" value="P:aerobic electron transport chain"/>
    <property type="evidence" value="ECO:0007669"/>
    <property type="project" value="InterPro"/>
</dbReference>
<evidence type="ECO:0000256" key="4">
    <source>
        <dbReference type="ARBA" id="ARBA00014687"/>
    </source>
</evidence>
<dbReference type="OrthoDB" id="9810850at2"/>
<evidence type="ECO:0000256" key="6">
    <source>
        <dbReference type="ARBA" id="ARBA00022692"/>
    </source>
</evidence>
<keyword evidence="18" id="KW-0560">Oxidoreductase</keyword>
<evidence type="ECO:0000256" key="11">
    <source>
        <dbReference type="ARBA" id="ARBA00031884"/>
    </source>
</evidence>
<dbReference type="InterPro" id="IPR024791">
    <property type="entry name" value="Cyt_c/ubiquinol_Oxase_su3"/>
</dbReference>
<feature type="transmembrane region" description="Helical" evidence="16">
    <location>
        <begin position="204"/>
        <end position="228"/>
    </location>
</feature>
<dbReference type="InterPro" id="IPR013833">
    <property type="entry name" value="Cyt_c_oxidase_su3_a-hlx"/>
</dbReference>
<evidence type="ECO:0000256" key="9">
    <source>
        <dbReference type="ARBA" id="ARBA00025694"/>
    </source>
</evidence>
<proteinExistence type="inferred from homology"/>
<dbReference type="PANTHER" id="PTHR11403">
    <property type="entry name" value="CYTOCHROME C OXIDASE SUBUNIT III"/>
    <property type="match status" value="1"/>
</dbReference>
<dbReference type="PANTHER" id="PTHR11403:SF2">
    <property type="entry name" value="CYTOCHROME BO(3) UBIQUINOL OXIDASE SUBUNIT 3"/>
    <property type="match status" value="1"/>
</dbReference>
<dbReference type="GO" id="GO:0004129">
    <property type="term" value="F:cytochrome-c oxidase activity"/>
    <property type="evidence" value="ECO:0007669"/>
    <property type="project" value="InterPro"/>
</dbReference>
<keyword evidence="5" id="KW-1003">Cell membrane</keyword>
<evidence type="ECO:0000256" key="8">
    <source>
        <dbReference type="ARBA" id="ARBA00023136"/>
    </source>
</evidence>
<name>A0A7W7EMW1_9HYPH</name>
<dbReference type="SUPFAM" id="SSF81452">
    <property type="entry name" value="Cytochrome c oxidase subunit III-like"/>
    <property type="match status" value="1"/>
</dbReference>
<comment type="subcellular location">
    <subcellularLocation>
        <location evidence="1 14">Cell membrane</location>
        <topology evidence="1 14">Multi-pass membrane protein</topology>
    </subcellularLocation>
</comment>
<evidence type="ECO:0000256" key="12">
    <source>
        <dbReference type="ARBA" id="ARBA00032189"/>
    </source>
</evidence>
<dbReference type="InterPro" id="IPR035973">
    <property type="entry name" value="Cyt_c_oxidase_su3-like_sf"/>
</dbReference>
<comment type="function">
    <text evidence="9">Cytochrome bo(3) ubiquinol terminal oxidase is the component of the aerobic respiratory chain of E.coli that predominates when cells are grown at high aeration. Has proton pump activity across the membrane in addition to electron transfer, pumping 2 protons/electron.</text>
</comment>
<evidence type="ECO:0000256" key="13">
    <source>
        <dbReference type="ARBA" id="ARBA00032717"/>
    </source>
</evidence>
<keyword evidence="6 14" id="KW-0812">Transmembrane</keyword>
<comment type="subunit">
    <text evidence="3">Heterooctamer of two A chains, two B chains, two C chains and two D chains.</text>
</comment>
<feature type="transmembrane region" description="Helical" evidence="16">
    <location>
        <begin position="164"/>
        <end position="184"/>
    </location>
</feature>
<evidence type="ECO:0000256" key="16">
    <source>
        <dbReference type="SAM" id="Phobius"/>
    </source>
</evidence>
<comment type="caution">
    <text evidence="18">The sequence shown here is derived from an EMBL/GenBank/DDBJ whole genome shotgun (WGS) entry which is preliminary data.</text>
</comment>
<comment type="similarity">
    <text evidence="2 14">Belongs to the cytochrome c oxidase subunit 3 family.</text>
</comment>
<evidence type="ECO:0000256" key="7">
    <source>
        <dbReference type="ARBA" id="ARBA00022989"/>
    </source>
</evidence>
<keyword evidence="19" id="KW-1185">Reference proteome</keyword>
<feature type="transmembrane region" description="Helical" evidence="16">
    <location>
        <begin position="126"/>
        <end position="144"/>
    </location>
</feature>
<evidence type="ECO:0000313" key="18">
    <source>
        <dbReference type="EMBL" id="MBB4570929.1"/>
    </source>
</evidence>